<comment type="similarity">
    <text evidence="1">Belongs to the NAD(P)H dehydrogenase (quinone) family.</text>
</comment>
<dbReference type="SUPFAM" id="SSF52218">
    <property type="entry name" value="Flavoproteins"/>
    <property type="match status" value="1"/>
</dbReference>
<feature type="domain" description="Flavodoxin-like fold" evidence="3">
    <location>
        <begin position="1"/>
        <end position="189"/>
    </location>
</feature>
<evidence type="ECO:0000259" key="3">
    <source>
        <dbReference type="Pfam" id="PF02525"/>
    </source>
</evidence>
<dbReference type="InterPro" id="IPR051545">
    <property type="entry name" value="NAD(P)H_dehydrogenase_qn"/>
</dbReference>
<keyword evidence="2" id="KW-0560">Oxidoreductase</keyword>
<keyword evidence="5" id="KW-1185">Reference proteome</keyword>
<dbReference type="GO" id="GO:0005829">
    <property type="term" value="C:cytosol"/>
    <property type="evidence" value="ECO:0007669"/>
    <property type="project" value="TreeGrafter"/>
</dbReference>
<accession>A0A942I433</accession>
<protein>
    <submittedName>
        <fullName evidence="4">NAD(P)H-dependent oxidoreductase</fullName>
    </submittedName>
</protein>
<evidence type="ECO:0000256" key="1">
    <source>
        <dbReference type="ARBA" id="ARBA00006252"/>
    </source>
</evidence>
<dbReference type="PANTHER" id="PTHR10204">
    <property type="entry name" value="NAD P H OXIDOREDUCTASE-RELATED"/>
    <property type="match status" value="1"/>
</dbReference>
<dbReference type="PANTHER" id="PTHR10204:SF34">
    <property type="entry name" value="NAD(P)H DEHYDROGENASE [QUINONE] 1 ISOFORM 1"/>
    <property type="match status" value="1"/>
</dbReference>
<comment type="caution">
    <text evidence="4">The sequence shown here is derived from an EMBL/GenBank/DDBJ whole genome shotgun (WGS) entry which is preliminary data.</text>
</comment>
<dbReference type="InterPro" id="IPR003680">
    <property type="entry name" value="Flavodoxin_fold"/>
</dbReference>
<reference evidence="4" key="1">
    <citation type="submission" date="2021-04" db="EMBL/GenBank/DDBJ databases">
        <title>Pseudaminobacter soli sp. nov., isolated from paddy soil contaminated by heavy metals.</title>
        <authorList>
            <person name="Zhang K."/>
        </authorList>
    </citation>
    <scope>NUCLEOTIDE SEQUENCE</scope>
    <source>
        <strain evidence="4">19-2017</strain>
    </source>
</reference>
<dbReference type="Pfam" id="PF02525">
    <property type="entry name" value="Flavodoxin_2"/>
    <property type="match status" value="1"/>
</dbReference>
<gene>
    <name evidence="4" type="ORF">KEU06_21990</name>
</gene>
<dbReference type="RefSeq" id="WP_188256852.1">
    <property type="nucleotide sequence ID" value="NZ_JABVCF010000013.1"/>
</dbReference>
<evidence type="ECO:0000313" key="5">
    <source>
        <dbReference type="Proteomes" id="UP000680348"/>
    </source>
</evidence>
<dbReference type="Gene3D" id="3.40.50.360">
    <property type="match status" value="1"/>
</dbReference>
<dbReference type="GO" id="GO:0003955">
    <property type="term" value="F:NAD(P)H dehydrogenase (quinone) activity"/>
    <property type="evidence" value="ECO:0007669"/>
    <property type="project" value="TreeGrafter"/>
</dbReference>
<evidence type="ECO:0000313" key="4">
    <source>
        <dbReference type="EMBL" id="MBS3651288.1"/>
    </source>
</evidence>
<name>A0A942I433_9HYPH</name>
<dbReference type="EMBL" id="JAGWCR010000013">
    <property type="protein sequence ID" value="MBS3651288.1"/>
    <property type="molecule type" value="Genomic_DNA"/>
</dbReference>
<organism evidence="4 5">
    <name type="scientific">Pseudaminobacter soli</name>
    <name type="common">ex Zhang et al. 2022</name>
    <dbReference type="NCBI Taxonomy" id="2831468"/>
    <lineage>
        <taxon>Bacteria</taxon>
        <taxon>Pseudomonadati</taxon>
        <taxon>Pseudomonadota</taxon>
        <taxon>Alphaproteobacteria</taxon>
        <taxon>Hyphomicrobiales</taxon>
        <taxon>Phyllobacteriaceae</taxon>
        <taxon>Pseudaminobacter</taxon>
    </lineage>
</organism>
<dbReference type="AlphaFoldDB" id="A0A942I433"/>
<evidence type="ECO:0000256" key="2">
    <source>
        <dbReference type="ARBA" id="ARBA00023002"/>
    </source>
</evidence>
<sequence>MRVLVVYCHPVEESFCAALREAAVGTLEGRGDEVRLIDLYAEKFDPVMGREERLAYHEGPPKDPALAAHIDALNWAAAIIFIYPTWWYGLPAMLKGWLDRVWAMGVVFDLAPNGGIVSRVRHIRKIGVVTTCGATRLLSFVMGQPGRKMILRGIRSLCALRTRTLYLAHYDMDNATPESRAAFLAKVRSRLKRF</sequence>
<dbReference type="InterPro" id="IPR029039">
    <property type="entry name" value="Flavoprotein-like_sf"/>
</dbReference>
<proteinExistence type="inferred from homology"/>
<dbReference type="Proteomes" id="UP000680348">
    <property type="component" value="Unassembled WGS sequence"/>
</dbReference>